<gene>
    <name evidence="8" type="ORF">AAF712_007396</name>
</gene>
<keyword evidence="4 5" id="KW-0472">Membrane</keyword>
<dbReference type="InterPro" id="IPR025969">
    <property type="entry name" value="ABA_GPCR_dom"/>
</dbReference>
<keyword evidence="9" id="KW-1185">Reference proteome</keyword>
<feature type="transmembrane region" description="Helical" evidence="5">
    <location>
        <begin position="386"/>
        <end position="408"/>
    </location>
</feature>
<evidence type="ECO:0000313" key="8">
    <source>
        <dbReference type="EMBL" id="KAL0065618.1"/>
    </source>
</evidence>
<feature type="domain" description="Abscisic acid G-protein coupled receptor-like" evidence="6">
    <location>
        <begin position="217"/>
        <end position="411"/>
    </location>
</feature>
<dbReference type="Pfam" id="PF12430">
    <property type="entry name" value="ABA_GPCR"/>
    <property type="match status" value="1"/>
</dbReference>
<evidence type="ECO:0000256" key="4">
    <source>
        <dbReference type="ARBA" id="ARBA00023136"/>
    </source>
</evidence>
<dbReference type="InterPro" id="IPR015672">
    <property type="entry name" value="GPHR/GTG"/>
</dbReference>
<organism evidence="8 9">
    <name type="scientific">Marasmius tenuissimus</name>
    <dbReference type="NCBI Taxonomy" id="585030"/>
    <lineage>
        <taxon>Eukaryota</taxon>
        <taxon>Fungi</taxon>
        <taxon>Dikarya</taxon>
        <taxon>Basidiomycota</taxon>
        <taxon>Agaricomycotina</taxon>
        <taxon>Agaricomycetes</taxon>
        <taxon>Agaricomycetidae</taxon>
        <taxon>Agaricales</taxon>
        <taxon>Marasmiineae</taxon>
        <taxon>Marasmiaceae</taxon>
        <taxon>Marasmius</taxon>
    </lineage>
</organism>
<dbReference type="EMBL" id="JBBXMP010000045">
    <property type="protein sequence ID" value="KAL0065618.1"/>
    <property type="molecule type" value="Genomic_DNA"/>
</dbReference>
<evidence type="ECO:0000256" key="5">
    <source>
        <dbReference type="SAM" id="Phobius"/>
    </source>
</evidence>
<evidence type="ECO:0000259" key="6">
    <source>
        <dbReference type="Pfam" id="PF12430"/>
    </source>
</evidence>
<dbReference type="Proteomes" id="UP001437256">
    <property type="component" value="Unassembled WGS sequence"/>
</dbReference>
<feature type="transmembrane region" description="Helical" evidence="5">
    <location>
        <begin position="297"/>
        <end position="318"/>
    </location>
</feature>
<feature type="transmembrane region" description="Helical" evidence="5">
    <location>
        <begin position="330"/>
        <end position="350"/>
    </location>
</feature>
<evidence type="ECO:0000256" key="3">
    <source>
        <dbReference type="ARBA" id="ARBA00022989"/>
    </source>
</evidence>
<dbReference type="Pfam" id="PF12537">
    <property type="entry name" value="GPHR_N"/>
    <property type="match status" value="1"/>
</dbReference>
<evidence type="ECO:0000259" key="7">
    <source>
        <dbReference type="Pfam" id="PF12537"/>
    </source>
</evidence>
<name>A0ABR2ZW32_9AGAR</name>
<dbReference type="PANTHER" id="PTHR15948">
    <property type="entry name" value="G-PROTEIN COUPLED RECEPTOR 89-RELATED"/>
    <property type="match status" value="1"/>
</dbReference>
<feature type="transmembrane region" description="Helical" evidence="5">
    <location>
        <begin position="98"/>
        <end position="121"/>
    </location>
</feature>
<feature type="transmembrane region" description="Helical" evidence="5">
    <location>
        <begin position="225"/>
        <end position="246"/>
    </location>
</feature>
<reference evidence="8 9" key="1">
    <citation type="submission" date="2024-05" db="EMBL/GenBank/DDBJ databases">
        <title>A draft genome resource for the thread blight pathogen Marasmius tenuissimus strain MS-2.</title>
        <authorList>
            <person name="Yulfo-Soto G.E."/>
            <person name="Baruah I.K."/>
            <person name="Amoako-Attah I."/>
            <person name="Bukari Y."/>
            <person name="Meinhardt L.W."/>
            <person name="Bailey B.A."/>
            <person name="Cohen S.P."/>
        </authorList>
    </citation>
    <scope>NUCLEOTIDE SEQUENCE [LARGE SCALE GENOMIC DNA]</scope>
    <source>
        <strain evidence="8 9">MS-2</strain>
    </source>
</reference>
<dbReference type="PANTHER" id="PTHR15948:SF0">
    <property type="entry name" value="GOLGI PH REGULATOR A-RELATED"/>
    <property type="match status" value="1"/>
</dbReference>
<accession>A0ABR2ZW32</accession>
<sequence length="420" mass="46612">MAQGVEMFEPQTRLTNWKFSISFLLVAVLILTPLFVSLVISLASETGSETSASERRPKRIFTPRFFLNFLPLLIYLYFLSLVPIPSGLTNSDLFSVTLARLIVLGTIILGLLSGVGAIAALEEYLGLFRRNKTEPTTRDIESAERALEKVREDLRGRREEARRAGETPTTSSWMSRVVPKFTGGDDLTLEIRGMEALEYEMSQNLDDLRQRHERAKFASTFRGRLLGVFGKVFAAYCVVRIISSLINLITPHFLLAITKHDRPTQATNYPDLLAKVVGDLLSLASENKVDVEAVGSIMRQISLGLVGLIILNSLRLVLRGVTRALRVTSRSVSASLMLLILAQLMGIYLLSTVVQLRNSFPPPPASSEETEELARNLFSTIPEFQVFGRLFDGSFLLAAGSSGFFRWFRERISSGGSDGV</sequence>
<dbReference type="InterPro" id="IPR022535">
    <property type="entry name" value="Golgi_pH-regulator_cons_dom"/>
</dbReference>
<feature type="transmembrane region" description="Helical" evidence="5">
    <location>
        <begin position="65"/>
        <end position="86"/>
    </location>
</feature>
<evidence type="ECO:0000256" key="1">
    <source>
        <dbReference type="ARBA" id="ARBA00004141"/>
    </source>
</evidence>
<keyword evidence="3 5" id="KW-1133">Transmembrane helix</keyword>
<proteinExistence type="predicted"/>
<feature type="domain" description="Golgi pH regulator conserved" evidence="7">
    <location>
        <begin position="94"/>
        <end position="160"/>
    </location>
</feature>
<comment type="caution">
    <text evidence="8">The sequence shown here is derived from an EMBL/GenBank/DDBJ whole genome shotgun (WGS) entry which is preliminary data.</text>
</comment>
<evidence type="ECO:0000256" key="2">
    <source>
        <dbReference type="ARBA" id="ARBA00022692"/>
    </source>
</evidence>
<feature type="transmembrane region" description="Helical" evidence="5">
    <location>
        <begin position="20"/>
        <end position="44"/>
    </location>
</feature>
<evidence type="ECO:0000313" key="9">
    <source>
        <dbReference type="Proteomes" id="UP001437256"/>
    </source>
</evidence>
<protein>
    <submittedName>
        <fullName evidence="8">Uncharacterized protein</fullName>
    </submittedName>
</protein>
<comment type="subcellular location">
    <subcellularLocation>
        <location evidence="1">Membrane</location>
        <topology evidence="1">Multi-pass membrane protein</topology>
    </subcellularLocation>
</comment>
<keyword evidence="2 5" id="KW-0812">Transmembrane</keyword>